<sequence length="286" mass="33773">METTILTEINPIRYSFIKLSNNLSDRRSLDYLLENYNEDELKEELIKFSKDFLISTLENEMELQKRYKRKLGTFDELIKYLLKNICSKDQLSPAMNTVFYDKEQKNIVATDAHILVAMSLKNLPISDINENITCFAGDVFLSHYAFDSFKIDKYGDILNENLNDKYPNYQNILPELNYFDYSYFSINPLLFNGLKTLNKMAKKLRIERMAVKLECLENKSYLGLSNLVRYIELHQKLYGNYSYIHFTRNSNSESSMLYNVDLLDQFRLLIMPVYGHELNECFDLNL</sequence>
<evidence type="ECO:0000313" key="1">
    <source>
        <dbReference type="EMBL" id="CAB4144176.1"/>
    </source>
</evidence>
<name>A0A6J5MGI8_9CAUD</name>
<gene>
    <name evidence="1" type="ORF">UFOVP458_22</name>
</gene>
<protein>
    <submittedName>
        <fullName evidence="1">Uncharacterized protein</fullName>
    </submittedName>
</protein>
<accession>A0A6J5MGI8</accession>
<proteinExistence type="predicted"/>
<dbReference type="EMBL" id="LR796437">
    <property type="protein sequence ID" value="CAB4144176.1"/>
    <property type="molecule type" value="Genomic_DNA"/>
</dbReference>
<organism evidence="1">
    <name type="scientific">uncultured Caudovirales phage</name>
    <dbReference type="NCBI Taxonomy" id="2100421"/>
    <lineage>
        <taxon>Viruses</taxon>
        <taxon>Duplodnaviria</taxon>
        <taxon>Heunggongvirae</taxon>
        <taxon>Uroviricota</taxon>
        <taxon>Caudoviricetes</taxon>
        <taxon>Peduoviridae</taxon>
        <taxon>Maltschvirus</taxon>
        <taxon>Maltschvirus maltsch</taxon>
    </lineage>
</organism>
<reference evidence="1" key="1">
    <citation type="submission" date="2020-04" db="EMBL/GenBank/DDBJ databases">
        <authorList>
            <person name="Chiriac C."/>
            <person name="Salcher M."/>
            <person name="Ghai R."/>
            <person name="Kavagutti S V."/>
        </authorList>
    </citation>
    <scope>NUCLEOTIDE SEQUENCE</scope>
</reference>